<dbReference type="InterPro" id="IPR006311">
    <property type="entry name" value="TAT_signal"/>
</dbReference>
<feature type="signal peptide" evidence="1">
    <location>
        <begin position="1"/>
        <end position="32"/>
    </location>
</feature>
<evidence type="ECO:0000313" key="2">
    <source>
        <dbReference type="EMBL" id="GAA4633145.1"/>
    </source>
</evidence>
<protein>
    <recommendedName>
        <fullName evidence="4">DUF2690 domain-containing protein</fullName>
    </recommendedName>
</protein>
<dbReference type="Proteomes" id="UP001501442">
    <property type="component" value="Unassembled WGS sequence"/>
</dbReference>
<dbReference type="PROSITE" id="PS51318">
    <property type="entry name" value="TAT"/>
    <property type="match status" value="1"/>
</dbReference>
<reference evidence="3" key="1">
    <citation type="journal article" date="2019" name="Int. J. Syst. Evol. Microbiol.">
        <title>The Global Catalogue of Microorganisms (GCM) 10K type strain sequencing project: providing services to taxonomists for standard genome sequencing and annotation.</title>
        <authorList>
            <consortium name="The Broad Institute Genomics Platform"/>
            <consortium name="The Broad Institute Genome Sequencing Center for Infectious Disease"/>
            <person name="Wu L."/>
            <person name="Ma J."/>
        </authorList>
    </citation>
    <scope>NUCLEOTIDE SEQUENCE [LARGE SCALE GENOMIC DNA]</scope>
    <source>
        <strain evidence="3">JCM 17939</strain>
    </source>
</reference>
<organism evidence="2 3">
    <name type="scientific">Actinoallomurus vinaceus</name>
    <dbReference type="NCBI Taxonomy" id="1080074"/>
    <lineage>
        <taxon>Bacteria</taxon>
        <taxon>Bacillati</taxon>
        <taxon>Actinomycetota</taxon>
        <taxon>Actinomycetes</taxon>
        <taxon>Streptosporangiales</taxon>
        <taxon>Thermomonosporaceae</taxon>
        <taxon>Actinoallomurus</taxon>
    </lineage>
</organism>
<sequence>MNLDLRRRVPALLAATALMGGLAAATAGSAFADTTSRTSVKCAKAAGKYNPVLIKKFTIWGHDENTGKHVAVGGHLDVYRSDACKTVWATAVKTGKYAKKTTDLMAGIEWTDPKTHKQKVAYKYKPTTKSKSLSSPVVRLANKTKFDAEGGFTGNYQYIGGGRLVARFK</sequence>
<keyword evidence="3" id="KW-1185">Reference proteome</keyword>
<dbReference type="RefSeq" id="WP_345436125.1">
    <property type="nucleotide sequence ID" value="NZ_BAABHK010000011.1"/>
</dbReference>
<feature type="chain" id="PRO_5046926631" description="DUF2690 domain-containing protein" evidence="1">
    <location>
        <begin position="33"/>
        <end position="169"/>
    </location>
</feature>
<evidence type="ECO:0008006" key="4">
    <source>
        <dbReference type="Google" id="ProtNLM"/>
    </source>
</evidence>
<comment type="caution">
    <text evidence="2">The sequence shown here is derived from an EMBL/GenBank/DDBJ whole genome shotgun (WGS) entry which is preliminary data.</text>
</comment>
<gene>
    <name evidence="2" type="ORF">GCM10023196_069540</name>
</gene>
<proteinExistence type="predicted"/>
<dbReference type="EMBL" id="BAABHK010000011">
    <property type="protein sequence ID" value="GAA4633145.1"/>
    <property type="molecule type" value="Genomic_DNA"/>
</dbReference>
<evidence type="ECO:0000313" key="3">
    <source>
        <dbReference type="Proteomes" id="UP001501442"/>
    </source>
</evidence>
<accession>A0ABP8UJV7</accession>
<evidence type="ECO:0000256" key="1">
    <source>
        <dbReference type="SAM" id="SignalP"/>
    </source>
</evidence>
<keyword evidence="1" id="KW-0732">Signal</keyword>
<name>A0ABP8UJV7_9ACTN</name>